<organism evidence="3 4">
    <name type="scientific">Aspergillus homomorphus (strain CBS 101889)</name>
    <dbReference type="NCBI Taxonomy" id="1450537"/>
    <lineage>
        <taxon>Eukaryota</taxon>
        <taxon>Fungi</taxon>
        <taxon>Dikarya</taxon>
        <taxon>Ascomycota</taxon>
        <taxon>Pezizomycotina</taxon>
        <taxon>Eurotiomycetes</taxon>
        <taxon>Eurotiomycetidae</taxon>
        <taxon>Eurotiales</taxon>
        <taxon>Aspergillaceae</taxon>
        <taxon>Aspergillus</taxon>
        <taxon>Aspergillus subgen. Circumdati</taxon>
    </lineage>
</organism>
<evidence type="ECO:0000313" key="3">
    <source>
        <dbReference type="EMBL" id="RAL08840.1"/>
    </source>
</evidence>
<dbReference type="InterPro" id="IPR029063">
    <property type="entry name" value="SAM-dependent_MTases_sf"/>
</dbReference>
<dbReference type="InterPro" id="IPR002877">
    <property type="entry name" value="RNA_MeTrfase_FtsJ_dom"/>
</dbReference>
<dbReference type="Pfam" id="PF01728">
    <property type="entry name" value="FtsJ"/>
    <property type="match status" value="1"/>
</dbReference>
<reference evidence="3 4" key="1">
    <citation type="submission" date="2018-02" db="EMBL/GenBank/DDBJ databases">
        <title>The genomes of Aspergillus section Nigri reveals drivers in fungal speciation.</title>
        <authorList>
            <consortium name="DOE Joint Genome Institute"/>
            <person name="Vesth T.C."/>
            <person name="Nybo J."/>
            <person name="Theobald S."/>
            <person name="Brandl J."/>
            <person name="Frisvad J.C."/>
            <person name="Nielsen K.F."/>
            <person name="Lyhne E.K."/>
            <person name="Kogle M.E."/>
            <person name="Kuo A."/>
            <person name="Riley R."/>
            <person name="Clum A."/>
            <person name="Nolan M."/>
            <person name="Lipzen A."/>
            <person name="Salamov A."/>
            <person name="Henrissat B."/>
            <person name="Wiebenga A."/>
            <person name="De vries R.P."/>
            <person name="Grigoriev I.V."/>
            <person name="Mortensen U.H."/>
            <person name="Andersen M.R."/>
            <person name="Baker S.E."/>
        </authorList>
    </citation>
    <scope>NUCLEOTIDE SEQUENCE [LARGE SCALE GENOMIC DNA]</scope>
    <source>
        <strain evidence="3 4">CBS 101889</strain>
    </source>
</reference>
<dbReference type="GeneID" id="37196333"/>
<proteinExistence type="predicted"/>
<feature type="region of interest" description="Disordered" evidence="1">
    <location>
        <begin position="1"/>
        <end position="24"/>
    </location>
</feature>
<dbReference type="RefSeq" id="XP_025547994.1">
    <property type="nucleotide sequence ID" value="XM_025692044.1"/>
</dbReference>
<accession>A0A395HM49</accession>
<dbReference type="Gene3D" id="3.40.50.150">
    <property type="entry name" value="Vaccinia Virus protein VP39"/>
    <property type="match status" value="1"/>
</dbReference>
<feature type="domain" description="Ribosomal RNA methyltransferase FtsJ" evidence="2">
    <location>
        <begin position="86"/>
        <end position="278"/>
    </location>
</feature>
<keyword evidence="4" id="KW-1185">Reference proteome</keyword>
<evidence type="ECO:0000259" key="2">
    <source>
        <dbReference type="Pfam" id="PF01728"/>
    </source>
</evidence>
<dbReference type="SUPFAM" id="SSF53335">
    <property type="entry name" value="S-adenosyl-L-methionine-dependent methyltransferases"/>
    <property type="match status" value="1"/>
</dbReference>
<dbReference type="OrthoDB" id="417125at2759"/>
<dbReference type="VEuPathDB" id="FungiDB:BO97DRAFT_353191"/>
<evidence type="ECO:0000313" key="4">
    <source>
        <dbReference type="Proteomes" id="UP000248961"/>
    </source>
</evidence>
<evidence type="ECO:0000256" key="1">
    <source>
        <dbReference type="SAM" id="MobiDB-lite"/>
    </source>
</evidence>
<dbReference type="GO" id="GO:0008168">
    <property type="term" value="F:methyltransferase activity"/>
    <property type="evidence" value="ECO:0007669"/>
    <property type="project" value="InterPro"/>
</dbReference>
<dbReference type="AlphaFoldDB" id="A0A395HM49"/>
<dbReference type="GO" id="GO:0032259">
    <property type="term" value="P:methylation"/>
    <property type="evidence" value="ECO:0007669"/>
    <property type="project" value="InterPro"/>
</dbReference>
<dbReference type="STRING" id="1450537.A0A395HM49"/>
<name>A0A395HM49_ASPHC</name>
<protein>
    <recommendedName>
        <fullName evidence="2">Ribosomal RNA methyltransferase FtsJ domain-containing protein</fullName>
    </recommendedName>
</protein>
<dbReference type="EMBL" id="KZ824309">
    <property type="protein sequence ID" value="RAL08840.1"/>
    <property type="molecule type" value="Genomic_DNA"/>
</dbReference>
<dbReference type="Proteomes" id="UP000248961">
    <property type="component" value="Unassembled WGS sequence"/>
</dbReference>
<sequence>MKKAEPAKANTASPPRTEPDDPQSRIMISYLKENVPVFRELCELRQKGWENSKGDRYFTKQRSIADKPSLSSREHFFRLMKDIGQEIHDATGALRIKGAQPGNILDMCAAPGGFLEITLQLNPDARALAISLPSTKGGHPFRMSIDRRIETKYLDLTMLAADMGVVEISKSHPDAANFLPKQFGPDQVFDLILCDGQVLRTQDRAAYREQTRERRRLVISQLVLGLEHLRPGGTMVILLHHLEGYDVVKLVYAFSRFSSIRLYKPTKGHTTRSSFYLLASDVQNTNSQATRAIKEWKDFWYTATFETEEMYVKALTDGIGAEAIIEAFGRELIKLGTEVWSIQAKALKRAPFTK</sequence>
<gene>
    <name evidence="3" type="ORF">BO97DRAFT_353191</name>
</gene>